<organism evidence="2">
    <name type="scientific">Rhizophora mucronata</name>
    <name type="common">Asiatic mangrove</name>
    <dbReference type="NCBI Taxonomy" id="61149"/>
    <lineage>
        <taxon>Eukaryota</taxon>
        <taxon>Viridiplantae</taxon>
        <taxon>Streptophyta</taxon>
        <taxon>Embryophyta</taxon>
        <taxon>Tracheophyta</taxon>
        <taxon>Spermatophyta</taxon>
        <taxon>Magnoliopsida</taxon>
        <taxon>eudicotyledons</taxon>
        <taxon>Gunneridae</taxon>
        <taxon>Pentapetalae</taxon>
        <taxon>rosids</taxon>
        <taxon>fabids</taxon>
        <taxon>Malpighiales</taxon>
        <taxon>Rhizophoraceae</taxon>
        <taxon>Rhizophora</taxon>
    </lineage>
</organism>
<accession>A0A2P2LD28</accession>
<keyword evidence="1" id="KW-0472">Membrane</keyword>
<evidence type="ECO:0000256" key="1">
    <source>
        <dbReference type="SAM" id="Phobius"/>
    </source>
</evidence>
<sequence length="55" mass="6348">MNIAYLRSIFRDKRSTFSSVLLAGTICAFCTLTCVMIWPQPIKVFLLSILFHRSH</sequence>
<keyword evidence="1" id="KW-0812">Transmembrane</keyword>
<reference evidence="2" key="1">
    <citation type="submission" date="2018-02" db="EMBL/GenBank/DDBJ databases">
        <title>Rhizophora mucronata_Transcriptome.</title>
        <authorList>
            <person name="Meera S.P."/>
            <person name="Sreeshan A."/>
            <person name="Augustine A."/>
        </authorList>
    </citation>
    <scope>NUCLEOTIDE SEQUENCE</scope>
    <source>
        <tissue evidence="2">Leaf</tissue>
    </source>
</reference>
<evidence type="ECO:0000313" key="2">
    <source>
        <dbReference type="EMBL" id="MBX15820.1"/>
    </source>
</evidence>
<feature type="transmembrane region" description="Helical" evidence="1">
    <location>
        <begin position="20"/>
        <end position="38"/>
    </location>
</feature>
<keyword evidence="1" id="KW-1133">Transmembrane helix</keyword>
<name>A0A2P2LD28_RHIMU</name>
<proteinExistence type="predicted"/>
<protein>
    <submittedName>
        <fullName evidence="2">Uncharacterized protein</fullName>
    </submittedName>
</protein>
<dbReference type="AlphaFoldDB" id="A0A2P2LD28"/>
<dbReference type="EMBL" id="GGEC01035336">
    <property type="protein sequence ID" value="MBX15820.1"/>
    <property type="molecule type" value="Transcribed_RNA"/>
</dbReference>